<keyword evidence="2" id="KW-0472">Membrane</keyword>
<feature type="compositionally biased region" description="Low complexity" evidence="1">
    <location>
        <begin position="160"/>
        <end position="171"/>
    </location>
</feature>
<dbReference type="InterPro" id="IPR018929">
    <property type="entry name" value="DUF2510"/>
</dbReference>
<evidence type="ECO:0000256" key="2">
    <source>
        <dbReference type="SAM" id="Phobius"/>
    </source>
</evidence>
<evidence type="ECO:0000256" key="1">
    <source>
        <dbReference type="SAM" id="MobiDB-lite"/>
    </source>
</evidence>
<keyword evidence="2" id="KW-0812">Transmembrane</keyword>
<gene>
    <name evidence="4" type="ORF">FHX40_0978</name>
</gene>
<feature type="region of interest" description="Disordered" evidence="1">
    <location>
        <begin position="58"/>
        <end position="125"/>
    </location>
</feature>
<feature type="transmembrane region" description="Helical" evidence="2">
    <location>
        <begin position="128"/>
        <end position="149"/>
    </location>
</feature>
<accession>A0A543IUQ1</accession>
<dbReference type="OrthoDB" id="5065474at2"/>
<reference evidence="4 5" key="1">
    <citation type="submission" date="2019-06" db="EMBL/GenBank/DDBJ databases">
        <title>Sequencing the genomes of 1000 actinobacteria strains.</title>
        <authorList>
            <person name="Klenk H.-P."/>
        </authorList>
    </citation>
    <scope>NUCLEOTIDE SEQUENCE [LARGE SCALE GENOMIC DNA]</scope>
    <source>
        <strain evidence="4 5">DSM 43186</strain>
    </source>
</reference>
<sequence>MVTCRRLRLPRGGKFISLANMTQSPAGWYPDPYGKPLLRWWDGTQWTDATHRLEDVAAAQGARTAAEGGSETGPQAPTVVVSPSGGGPDAPGQGVRQGDTARLPVPEFPPPPQQQPEQPRRPGGMMPWVLGGAAVAIVVVLAIIGTIVLTGRSGSGDGGSVAAPPSASAEAEPSEDPSVEPVPVPSAEPTSPGGGLFPQPVDGRINDPISGLSYHFPGDPWQIADPRAVNGGIPFGQLWTSGYQALSQRNYEPGKDWVGTVLAGPLSTAAPYSGPDSLKDVLGTFLTNAEDALYGVPHERRILEDRAITVSGRPARLLKFEMDFTEQAERNGWQWRKEVGALVLVDRGEENPPALLFATVPDNLDTGVVDEVVESLRVS</sequence>
<dbReference type="Proteomes" id="UP000319213">
    <property type="component" value="Unassembled WGS sequence"/>
</dbReference>
<dbReference type="AlphaFoldDB" id="A0A543IUQ1"/>
<evidence type="ECO:0000313" key="5">
    <source>
        <dbReference type="Proteomes" id="UP000319213"/>
    </source>
</evidence>
<feature type="domain" description="DUF2510" evidence="3">
    <location>
        <begin position="26"/>
        <end position="56"/>
    </location>
</feature>
<evidence type="ECO:0000259" key="3">
    <source>
        <dbReference type="Pfam" id="PF10708"/>
    </source>
</evidence>
<dbReference type="EMBL" id="VFPQ01000001">
    <property type="protein sequence ID" value="TQM74308.1"/>
    <property type="molecule type" value="Genomic_DNA"/>
</dbReference>
<organism evidence="4 5">
    <name type="scientific">Thermopolyspora flexuosa</name>
    <dbReference type="NCBI Taxonomy" id="103836"/>
    <lineage>
        <taxon>Bacteria</taxon>
        <taxon>Bacillati</taxon>
        <taxon>Actinomycetota</taxon>
        <taxon>Actinomycetes</taxon>
        <taxon>Streptosporangiales</taxon>
        <taxon>Streptosporangiaceae</taxon>
        <taxon>Thermopolyspora</taxon>
    </lineage>
</organism>
<evidence type="ECO:0000313" key="4">
    <source>
        <dbReference type="EMBL" id="TQM74308.1"/>
    </source>
</evidence>
<feature type="compositionally biased region" description="Low complexity" evidence="1">
    <location>
        <begin position="58"/>
        <end position="69"/>
    </location>
</feature>
<proteinExistence type="predicted"/>
<protein>
    <submittedName>
        <fullName evidence="4">Uncharacterized protein DUF2510</fullName>
    </submittedName>
</protein>
<keyword evidence="5" id="KW-1185">Reference proteome</keyword>
<dbReference type="Pfam" id="PF10708">
    <property type="entry name" value="DUF2510"/>
    <property type="match status" value="1"/>
</dbReference>
<name>A0A543IUQ1_9ACTN</name>
<feature type="region of interest" description="Disordered" evidence="1">
    <location>
        <begin position="152"/>
        <end position="202"/>
    </location>
</feature>
<keyword evidence="2" id="KW-1133">Transmembrane helix</keyword>
<comment type="caution">
    <text evidence="4">The sequence shown here is derived from an EMBL/GenBank/DDBJ whole genome shotgun (WGS) entry which is preliminary data.</text>
</comment>